<sequence length="78" mass="8994">MMDKTKPHGHELKKELDVLISKISALEAASTDREKKSLMGVLKVLAENQKHFVDEFEHLKKALDLMMVQIFKMDQAKK</sequence>
<dbReference type="EMBL" id="LN890280">
    <property type="protein sequence ID" value="CUR51663.1"/>
    <property type="molecule type" value="Genomic_DNA"/>
</dbReference>
<gene>
    <name evidence="1" type="ORF">NDEV_0898</name>
</gene>
<dbReference type="AlphaFoldDB" id="A0A128A2T9"/>
<protein>
    <submittedName>
        <fullName evidence="1">Uncharacterized protein</fullName>
    </submittedName>
</protein>
<reference evidence="2" key="1">
    <citation type="submission" date="2015-10" db="EMBL/GenBank/DDBJ databases">
        <authorList>
            <person name="Lehtovirta-Morley L.E."/>
            <person name="Vieille C."/>
        </authorList>
    </citation>
    <scope>NUCLEOTIDE SEQUENCE [LARGE SCALE GENOMIC DNA]</scope>
</reference>
<accession>A0A128A2T9</accession>
<evidence type="ECO:0000313" key="2">
    <source>
        <dbReference type="Proteomes" id="UP000196239"/>
    </source>
</evidence>
<dbReference type="KEGG" id="ndv:NDEV_0898"/>
<proteinExistence type="predicted"/>
<keyword evidence="2" id="KW-1185">Reference proteome</keyword>
<dbReference type="Proteomes" id="UP000196239">
    <property type="component" value="Chromosome 1"/>
</dbReference>
<evidence type="ECO:0000313" key="1">
    <source>
        <dbReference type="EMBL" id="CUR51663.1"/>
    </source>
</evidence>
<organism evidence="1 2">
    <name type="scientific">Nitrosotalea devaniterrae</name>
    <dbReference type="NCBI Taxonomy" id="1078905"/>
    <lineage>
        <taxon>Archaea</taxon>
        <taxon>Nitrososphaerota</taxon>
        <taxon>Nitrososphaeria</taxon>
        <taxon>Nitrosotaleales</taxon>
        <taxon>Nitrosotaleaceae</taxon>
        <taxon>Nitrosotalea</taxon>
    </lineage>
</organism>
<name>A0A128A2T9_9ARCH</name>